<organism evidence="2 3">
    <name type="scientific">Pseudomonas fluorescens</name>
    <dbReference type="NCBI Taxonomy" id="294"/>
    <lineage>
        <taxon>Bacteria</taxon>
        <taxon>Pseudomonadati</taxon>
        <taxon>Pseudomonadota</taxon>
        <taxon>Gammaproteobacteria</taxon>
        <taxon>Pseudomonadales</taxon>
        <taxon>Pseudomonadaceae</taxon>
        <taxon>Pseudomonas</taxon>
    </lineage>
</organism>
<name>A0A5E7CGV2_PSEFL</name>
<reference evidence="2 3" key="1">
    <citation type="submission" date="2019-09" db="EMBL/GenBank/DDBJ databases">
        <authorList>
            <person name="Chandra G."/>
            <person name="Truman W A."/>
        </authorList>
    </citation>
    <scope>NUCLEOTIDE SEQUENCE [LARGE SCALE GENOMIC DNA]</scope>
    <source>
        <strain evidence="2">PS710</strain>
    </source>
</reference>
<evidence type="ECO:0008006" key="4">
    <source>
        <dbReference type="Google" id="ProtNLM"/>
    </source>
</evidence>
<feature type="region of interest" description="Disordered" evidence="1">
    <location>
        <begin position="1"/>
        <end position="20"/>
    </location>
</feature>
<dbReference type="Proteomes" id="UP000381093">
    <property type="component" value="Unassembled WGS sequence"/>
</dbReference>
<dbReference type="RefSeq" id="WP_224794278.1">
    <property type="nucleotide sequence ID" value="NZ_CABVHW010000007.1"/>
</dbReference>
<accession>A0A5E7CGV2</accession>
<dbReference type="EMBL" id="CABVHW010000007">
    <property type="protein sequence ID" value="VVO01558.1"/>
    <property type="molecule type" value="Genomic_DNA"/>
</dbReference>
<evidence type="ECO:0000256" key="1">
    <source>
        <dbReference type="SAM" id="MobiDB-lite"/>
    </source>
</evidence>
<evidence type="ECO:0000313" key="2">
    <source>
        <dbReference type="EMBL" id="VVO01558.1"/>
    </source>
</evidence>
<protein>
    <recommendedName>
        <fullName evidence="4">HNH endonuclease</fullName>
    </recommendedName>
</protein>
<proteinExistence type="predicted"/>
<evidence type="ECO:0000313" key="3">
    <source>
        <dbReference type="Proteomes" id="UP000381093"/>
    </source>
</evidence>
<dbReference type="AlphaFoldDB" id="A0A5E7CGV2"/>
<gene>
    <name evidence="2" type="ORF">PS710_02710</name>
</gene>
<sequence>MNSAKSKQMKAGEAPEEVANERHDFLQSTVQRLRDRAGNVCSFPGCHVHTHGSAFNGDKAVGVGVACHIKAAAPGGPRYDAKQTKDERRHLNNGIWMCQTHSKLIDADDSAYSVKILRDWRHTAEARSNSLINQKSFTENEVKAAIEEGTVSTLQRWVNRSNDPFETPIAEVMKGYETGLERLDPRFNVQVDVVGGKYHHIISAAQDNVSLRLILQDLDQLEDFWEAERALFEEGRELQIPGAHFKIEGSKLFDAIHQRTHRSGQGVLTMGAPKRALTANLYARSPEGHERAIDTFTCYYTSGSVRTVFNGTALGGFFAVNASCTHDGRDTKFDLTFNLEAWCGKNILDLPGFTRLARAAQNLGKGRLVVEIEVGNNVASFDTKSSPINEEYHAQLRWLIEYLDFARKVAEHCSEHVILKAIDFDSEVYMALRKYARLLSGPVATTRKPGWLCGGAFTYYDGCELSSFESTGIPPVIKLALKDTMTFELFGQAITAPRIETIYTDVEFSLFSDLDAREKPKIELYTTEKSTITTQLQAEDSWMVHTDLSVLGEPLPLSS</sequence>